<sequence>MNIRKVGVVGLGLMGRGICTSLLANNIQTVAYDIVPASFDVARRHVADSLEELAQHPLDAAATPADWESLFQLTDDLAAMSDCDFVIESIPEDPSIKQQSIAALERILPNNVPIASNTSALPITLLQQYCQFPQRIVGMHWAEPCHLTRFLEVIRGEHTDGATAAAAEQLGHLLGKDPTVVQRDVPGFIVNRLAYAMYREAFWLLENGVADVDTIDRAFVNAISVWANIAGPFRWMDLSGLPAYAQAMGRLFSELSQATETPASFQAMIDAGDRGIANGRGFYSYTPAEADAWRAKLVENVHTVRQLTASPPSAQKELA</sequence>
<evidence type="ECO:0000259" key="4">
    <source>
        <dbReference type="Pfam" id="PF00725"/>
    </source>
</evidence>
<dbReference type="GO" id="GO:0016616">
    <property type="term" value="F:oxidoreductase activity, acting on the CH-OH group of donors, NAD or NADP as acceptor"/>
    <property type="evidence" value="ECO:0007669"/>
    <property type="project" value="InterPro"/>
</dbReference>
<evidence type="ECO:0000256" key="3">
    <source>
        <dbReference type="PIRSR" id="PIRSR000105-1"/>
    </source>
</evidence>
<dbReference type="PIRSF" id="PIRSF000105">
    <property type="entry name" value="HCDH"/>
    <property type="match status" value="1"/>
</dbReference>
<dbReference type="Pfam" id="PF00725">
    <property type="entry name" value="3HCDH"/>
    <property type="match status" value="1"/>
</dbReference>
<evidence type="ECO:0000259" key="5">
    <source>
        <dbReference type="Pfam" id="PF02737"/>
    </source>
</evidence>
<gene>
    <name evidence="6" type="ORF">C5Y98_21665</name>
</gene>
<dbReference type="OrthoDB" id="9771883at2"/>
<dbReference type="Proteomes" id="UP000239388">
    <property type="component" value="Unassembled WGS sequence"/>
</dbReference>
<dbReference type="InterPro" id="IPR006108">
    <property type="entry name" value="3HC_DH_C"/>
</dbReference>
<dbReference type="InterPro" id="IPR036291">
    <property type="entry name" value="NAD(P)-bd_dom_sf"/>
</dbReference>
<evidence type="ECO:0000313" key="7">
    <source>
        <dbReference type="Proteomes" id="UP000239388"/>
    </source>
</evidence>
<dbReference type="EMBL" id="PUIB01000021">
    <property type="protein sequence ID" value="PQO30158.1"/>
    <property type="molecule type" value="Genomic_DNA"/>
</dbReference>
<dbReference type="InterPro" id="IPR006180">
    <property type="entry name" value="3-OHacyl-CoA_DH_CS"/>
</dbReference>
<dbReference type="InterPro" id="IPR022694">
    <property type="entry name" value="3-OHacyl-CoA_DH"/>
</dbReference>
<dbReference type="InterPro" id="IPR008927">
    <property type="entry name" value="6-PGluconate_DH-like_C_sf"/>
</dbReference>
<accession>A0A2S8FDB6</accession>
<dbReference type="PROSITE" id="PS00067">
    <property type="entry name" value="3HCDH"/>
    <property type="match status" value="1"/>
</dbReference>
<proteinExistence type="inferred from homology"/>
<reference evidence="6 7" key="1">
    <citation type="submission" date="2018-02" db="EMBL/GenBank/DDBJ databases">
        <title>Comparative genomes isolates from brazilian mangrove.</title>
        <authorList>
            <person name="Araujo J.E."/>
            <person name="Taketani R.G."/>
            <person name="Silva M.C.P."/>
            <person name="Loureco M.V."/>
            <person name="Andreote F.D."/>
        </authorList>
    </citation>
    <scope>NUCLEOTIDE SEQUENCE [LARGE SCALE GENOMIC DNA]</scope>
    <source>
        <strain evidence="6 7">NAP PRIS-MGV</strain>
    </source>
</reference>
<dbReference type="GO" id="GO:0006631">
    <property type="term" value="P:fatty acid metabolic process"/>
    <property type="evidence" value="ECO:0007669"/>
    <property type="project" value="InterPro"/>
</dbReference>
<dbReference type="AlphaFoldDB" id="A0A2S8FDB6"/>
<dbReference type="InterPro" id="IPR013328">
    <property type="entry name" value="6PGD_dom2"/>
</dbReference>
<organism evidence="6 7">
    <name type="scientific">Blastopirellula marina</name>
    <dbReference type="NCBI Taxonomy" id="124"/>
    <lineage>
        <taxon>Bacteria</taxon>
        <taxon>Pseudomonadati</taxon>
        <taxon>Planctomycetota</taxon>
        <taxon>Planctomycetia</taxon>
        <taxon>Pirellulales</taxon>
        <taxon>Pirellulaceae</taxon>
        <taxon>Blastopirellula</taxon>
    </lineage>
</organism>
<feature type="domain" description="3-hydroxyacyl-CoA dehydrogenase C-terminal" evidence="4">
    <location>
        <begin position="187"/>
        <end position="285"/>
    </location>
</feature>
<dbReference type="InterPro" id="IPR006176">
    <property type="entry name" value="3-OHacyl-CoA_DH_NAD-bd"/>
</dbReference>
<feature type="domain" description="3-hydroxyacyl-CoA dehydrogenase NAD binding" evidence="5">
    <location>
        <begin position="5"/>
        <end position="184"/>
    </location>
</feature>
<dbReference type="Pfam" id="PF02737">
    <property type="entry name" value="3HCDH_N"/>
    <property type="match status" value="1"/>
</dbReference>
<feature type="site" description="Important for catalytic activity" evidence="3">
    <location>
        <position position="140"/>
    </location>
</feature>
<dbReference type="SUPFAM" id="SSF51735">
    <property type="entry name" value="NAD(P)-binding Rossmann-fold domains"/>
    <property type="match status" value="1"/>
</dbReference>
<comment type="caution">
    <text evidence="6">The sequence shown here is derived from an EMBL/GenBank/DDBJ whole genome shotgun (WGS) entry which is preliminary data.</text>
</comment>
<dbReference type="RefSeq" id="WP_105357360.1">
    <property type="nucleotide sequence ID" value="NZ_PUIB01000021.1"/>
</dbReference>
<dbReference type="GO" id="GO:0070403">
    <property type="term" value="F:NAD+ binding"/>
    <property type="evidence" value="ECO:0007669"/>
    <property type="project" value="InterPro"/>
</dbReference>
<evidence type="ECO:0000256" key="1">
    <source>
        <dbReference type="ARBA" id="ARBA00009463"/>
    </source>
</evidence>
<dbReference type="Gene3D" id="3.40.50.720">
    <property type="entry name" value="NAD(P)-binding Rossmann-like Domain"/>
    <property type="match status" value="1"/>
</dbReference>
<name>A0A2S8FDB6_9BACT</name>
<comment type="similarity">
    <text evidence="1">Belongs to the 3-hydroxyacyl-CoA dehydrogenase family.</text>
</comment>
<keyword evidence="2" id="KW-0560">Oxidoreductase</keyword>
<protein>
    <submittedName>
        <fullName evidence="6">3-hydroxyacyl-CoA dehydrogenase</fullName>
    </submittedName>
</protein>
<dbReference type="Gene3D" id="1.10.1040.10">
    <property type="entry name" value="N-(1-d-carboxylethyl)-l-norvaline Dehydrogenase, domain 2"/>
    <property type="match status" value="1"/>
</dbReference>
<evidence type="ECO:0000313" key="6">
    <source>
        <dbReference type="EMBL" id="PQO30158.1"/>
    </source>
</evidence>
<dbReference type="SUPFAM" id="SSF48179">
    <property type="entry name" value="6-phosphogluconate dehydrogenase C-terminal domain-like"/>
    <property type="match status" value="1"/>
</dbReference>
<dbReference type="PANTHER" id="PTHR48075:SF5">
    <property type="entry name" value="3-HYDROXYBUTYRYL-COA DEHYDROGENASE"/>
    <property type="match status" value="1"/>
</dbReference>
<evidence type="ECO:0000256" key="2">
    <source>
        <dbReference type="ARBA" id="ARBA00023002"/>
    </source>
</evidence>
<dbReference type="PANTHER" id="PTHR48075">
    <property type="entry name" value="3-HYDROXYACYL-COA DEHYDROGENASE FAMILY PROTEIN"/>
    <property type="match status" value="1"/>
</dbReference>